<protein>
    <recommendedName>
        <fullName evidence="10">Hexosyltransferase</fullName>
        <ecNumber evidence="10">2.4.1.-</ecNumber>
    </recommendedName>
</protein>
<evidence type="ECO:0000256" key="7">
    <source>
        <dbReference type="ARBA" id="ARBA00022989"/>
    </source>
</evidence>
<evidence type="ECO:0000256" key="6">
    <source>
        <dbReference type="ARBA" id="ARBA00022968"/>
    </source>
</evidence>
<evidence type="ECO:0000256" key="1">
    <source>
        <dbReference type="ARBA" id="ARBA00004323"/>
    </source>
</evidence>
<proteinExistence type="inferred from homology"/>
<evidence type="ECO:0000313" key="13">
    <source>
        <dbReference type="Proteomes" id="UP000193685"/>
    </source>
</evidence>
<keyword evidence="6" id="KW-0735">Signal-anchor</keyword>
<dbReference type="OrthoDB" id="2139606at2759"/>
<keyword evidence="4" id="KW-0808">Transferase</keyword>
<dbReference type="EMBL" id="MCFI01000009">
    <property type="protein sequence ID" value="ORY82513.1"/>
    <property type="molecule type" value="Genomic_DNA"/>
</dbReference>
<dbReference type="PANTHER" id="PTHR11214:SF351">
    <property type="entry name" value="BETA-1,3-GALACTOSYLTRANSFERASE PVG3"/>
    <property type="match status" value="1"/>
</dbReference>
<evidence type="ECO:0000256" key="8">
    <source>
        <dbReference type="ARBA" id="ARBA00023034"/>
    </source>
</evidence>
<organism evidence="12 13">
    <name type="scientific">Protomyces lactucae-debilis</name>
    <dbReference type="NCBI Taxonomy" id="2754530"/>
    <lineage>
        <taxon>Eukaryota</taxon>
        <taxon>Fungi</taxon>
        <taxon>Dikarya</taxon>
        <taxon>Ascomycota</taxon>
        <taxon>Taphrinomycotina</taxon>
        <taxon>Taphrinomycetes</taxon>
        <taxon>Taphrinales</taxon>
        <taxon>Protomycetaceae</taxon>
        <taxon>Protomyces</taxon>
    </lineage>
</organism>
<gene>
    <name evidence="12" type="ORF">BCR37DRAFT_387220</name>
</gene>
<accession>A0A1Y2FF04</accession>
<evidence type="ECO:0000256" key="3">
    <source>
        <dbReference type="ARBA" id="ARBA00022676"/>
    </source>
</evidence>
<dbReference type="InterPro" id="IPR002659">
    <property type="entry name" value="Glyco_trans_31"/>
</dbReference>
<dbReference type="GeneID" id="63787117"/>
<feature type="chain" id="PRO_5013299568" description="Hexosyltransferase" evidence="11">
    <location>
        <begin position="20"/>
        <end position="391"/>
    </location>
</feature>
<dbReference type="STRING" id="56484.A0A1Y2FF04"/>
<keyword evidence="5" id="KW-0812">Transmembrane</keyword>
<comment type="caution">
    <text evidence="12">The sequence shown here is derived from an EMBL/GenBank/DDBJ whole genome shotgun (WGS) entry which is preliminary data.</text>
</comment>
<keyword evidence="8 10" id="KW-0333">Golgi apparatus</keyword>
<keyword evidence="13" id="KW-1185">Reference proteome</keyword>
<dbReference type="Pfam" id="PF01762">
    <property type="entry name" value="Galactosyl_T"/>
    <property type="match status" value="1"/>
</dbReference>
<dbReference type="AlphaFoldDB" id="A0A1Y2FF04"/>
<name>A0A1Y2FF04_PROLT</name>
<evidence type="ECO:0000313" key="12">
    <source>
        <dbReference type="EMBL" id="ORY82513.1"/>
    </source>
</evidence>
<dbReference type="GO" id="GO:0000139">
    <property type="term" value="C:Golgi membrane"/>
    <property type="evidence" value="ECO:0007669"/>
    <property type="project" value="UniProtKB-SubCell"/>
</dbReference>
<keyword evidence="3 10" id="KW-0328">Glycosyltransferase</keyword>
<comment type="subcellular location">
    <subcellularLocation>
        <location evidence="1 10">Golgi apparatus membrane</location>
        <topology evidence="1 10">Single-pass type II membrane protein</topology>
    </subcellularLocation>
</comment>
<keyword evidence="9" id="KW-0472">Membrane</keyword>
<dbReference type="EC" id="2.4.1.-" evidence="10"/>
<evidence type="ECO:0000256" key="9">
    <source>
        <dbReference type="ARBA" id="ARBA00023136"/>
    </source>
</evidence>
<dbReference type="GO" id="GO:0016758">
    <property type="term" value="F:hexosyltransferase activity"/>
    <property type="evidence" value="ECO:0007669"/>
    <property type="project" value="InterPro"/>
</dbReference>
<reference evidence="12 13" key="1">
    <citation type="submission" date="2016-07" db="EMBL/GenBank/DDBJ databases">
        <title>Pervasive Adenine N6-methylation of Active Genes in Fungi.</title>
        <authorList>
            <consortium name="DOE Joint Genome Institute"/>
            <person name="Mondo S.J."/>
            <person name="Dannebaum R.O."/>
            <person name="Kuo R.C."/>
            <person name="Labutti K."/>
            <person name="Haridas S."/>
            <person name="Kuo A."/>
            <person name="Salamov A."/>
            <person name="Ahrendt S.R."/>
            <person name="Lipzen A."/>
            <person name="Sullivan W."/>
            <person name="Andreopoulos W.B."/>
            <person name="Clum A."/>
            <person name="Lindquist E."/>
            <person name="Daum C."/>
            <person name="Ramamoorthy G.K."/>
            <person name="Gryganskyi A."/>
            <person name="Culley D."/>
            <person name="Magnuson J.K."/>
            <person name="James T.Y."/>
            <person name="O'Malley M.A."/>
            <person name="Stajich J.E."/>
            <person name="Spatafora J.W."/>
            <person name="Visel A."/>
            <person name="Grigoriev I.V."/>
        </authorList>
    </citation>
    <scope>NUCLEOTIDE SEQUENCE [LARGE SCALE GENOMIC DNA]</scope>
    <source>
        <strain evidence="12 13">12-1054</strain>
    </source>
</reference>
<dbReference type="Gene3D" id="3.90.550.50">
    <property type="match status" value="1"/>
</dbReference>
<keyword evidence="7" id="KW-1133">Transmembrane helix</keyword>
<evidence type="ECO:0000256" key="5">
    <source>
        <dbReference type="ARBA" id="ARBA00022692"/>
    </source>
</evidence>
<evidence type="ECO:0000256" key="11">
    <source>
        <dbReference type="SAM" id="SignalP"/>
    </source>
</evidence>
<comment type="similarity">
    <text evidence="2 10">Belongs to the glycosyltransferase 31 family.</text>
</comment>
<evidence type="ECO:0000256" key="4">
    <source>
        <dbReference type="ARBA" id="ARBA00022679"/>
    </source>
</evidence>
<keyword evidence="11" id="KW-0732">Signal</keyword>
<feature type="signal peptide" evidence="11">
    <location>
        <begin position="1"/>
        <end position="19"/>
    </location>
</feature>
<dbReference type="PANTHER" id="PTHR11214">
    <property type="entry name" value="BETA-1,3-N-ACETYLGLUCOSAMINYLTRANSFERASE"/>
    <property type="match status" value="1"/>
</dbReference>
<sequence>MSTLLMTTIVCISVFMVIQRTIRYPRASTSITHFSAESALSAGSHSEEQMRQRQHNRISTIHSSAAEQALTKEQLRRLEYGETSSSLQGAVILAQPFNAQPVALFIGIFSVADQRETRDMARKVYKDVLASSWMDSRDIVVIRFILGRNYNTEDTSHITKEEQEEHGDLIILDCEESINQGKTWYYFKHMSKNLRIADYVNDTTVAGREFDFVMKLDADTFLHIPNNLEWLRPYVGTPRLYAGSLNMPTEPIKFHQGSGYVLSRDLCLWWSRRTSYPGAKFRHEDMDTRMSLDWLNHGYEPIAILDSGFRYYDLGQRVLCDLLPANLSRNPAYLETDAGRHHMQQLMRSDDLQVHRLKTLQSFAIVAQAYLQTMREPRRPVVKAHQLQFCH</sequence>
<evidence type="ECO:0000256" key="10">
    <source>
        <dbReference type="RuleBase" id="RU363063"/>
    </source>
</evidence>
<evidence type="ECO:0000256" key="2">
    <source>
        <dbReference type="ARBA" id="ARBA00008661"/>
    </source>
</evidence>
<dbReference type="RefSeq" id="XP_040725384.1">
    <property type="nucleotide sequence ID" value="XM_040870518.1"/>
</dbReference>
<dbReference type="Proteomes" id="UP000193685">
    <property type="component" value="Unassembled WGS sequence"/>
</dbReference>